<evidence type="ECO:0000313" key="1">
    <source>
        <dbReference type="EMBL" id="KAE8719538.1"/>
    </source>
</evidence>
<keyword evidence="2" id="KW-1185">Reference proteome</keyword>
<sequence length="190" mass="21931">MTSGIYHTLRVRVSKTLGAGSDKDSGLIQVKYWVESDVFGLSSLGRAITWFLRDDDGWLSRVTWLLCDEEVWSRYDMALMSGRGMTRFLLDEDDRLSLGIMVSRETDSKMMLQEKLSQKRLNLFKGKRLRDGFVSKETDSKMVCFVSRETYAKDVEFPKIPQHSMLIASKMPQNFNIDCFSTDSKLELRV</sequence>
<comment type="caution">
    <text evidence="1">The sequence shown here is derived from an EMBL/GenBank/DDBJ whole genome shotgun (WGS) entry which is preliminary data.</text>
</comment>
<protein>
    <submittedName>
        <fullName evidence="1">Uncharacterized protein</fullName>
    </submittedName>
</protein>
<dbReference type="EMBL" id="VEPZ02000784">
    <property type="protein sequence ID" value="KAE8719538.1"/>
    <property type="molecule type" value="Genomic_DNA"/>
</dbReference>
<organism evidence="1 2">
    <name type="scientific">Hibiscus syriacus</name>
    <name type="common">Rose of Sharon</name>
    <dbReference type="NCBI Taxonomy" id="106335"/>
    <lineage>
        <taxon>Eukaryota</taxon>
        <taxon>Viridiplantae</taxon>
        <taxon>Streptophyta</taxon>
        <taxon>Embryophyta</taxon>
        <taxon>Tracheophyta</taxon>
        <taxon>Spermatophyta</taxon>
        <taxon>Magnoliopsida</taxon>
        <taxon>eudicotyledons</taxon>
        <taxon>Gunneridae</taxon>
        <taxon>Pentapetalae</taxon>
        <taxon>rosids</taxon>
        <taxon>malvids</taxon>
        <taxon>Malvales</taxon>
        <taxon>Malvaceae</taxon>
        <taxon>Malvoideae</taxon>
        <taxon>Hibiscus</taxon>
    </lineage>
</organism>
<name>A0A6A3BVU3_HIBSY</name>
<dbReference type="Proteomes" id="UP000436088">
    <property type="component" value="Unassembled WGS sequence"/>
</dbReference>
<evidence type="ECO:0000313" key="2">
    <source>
        <dbReference type="Proteomes" id="UP000436088"/>
    </source>
</evidence>
<gene>
    <name evidence="1" type="ORF">F3Y22_tig00109945pilonHSYRG00001</name>
</gene>
<accession>A0A6A3BVU3</accession>
<proteinExistence type="predicted"/>
<dbReference type="AlphaFoldDB" id="A0A6A3BVU3"/>
<reference evidence="1" key="1">
    <citation type="submission" date="2019-09" db="EMBL/GenBank/DDBJ databases">
        <title>Draft genome information of white flower Hibiscus syriacus.</title>
        <authorList>
            <person name="Kim Y.-M."/>
        </authorList>
    </citation>
    <scope>NUCLEOTIDE SEQUENCE [LARGE SCALE GENOMIC DNA]</scope>
    <source>
        <strain evidence="1">YM2019G1</strain>
    </source>
</reference>